<feature type="compositionally biased region" description="Pro residues" evidence="1">
    <location>
        <begin position="227"/>
        <end position="240"/>
    </location>
</feature>
<sequence>MAAAAPKSPGRETLYKPKMVSVSVKPPTVPGRRLLCAQPRERAAESRDRKPPEAEETLSPPRRSRWRAGSGRPRAAAVSDVGWRAAAEPSRSAQTSYSVSGGGKAGDPGPSLTGLLFWAGSAGIARRALPAIRRLIDERPDRRAAPGKPQPASSPATRGREARRDQLGFGTEQRSSGRVAKRMTARFLPSGGDLGLRPPAYVGQRSGLMGNSSPSFTFLASSLGSPPSHPAHPSRPPSSPSSPSFHSRPHSSASQIWFPHSHEAAPGYPRFSGSLAPTFLPMSHLDHHGNSSVLYGQHRFYDTQKENFYLRSLPSQPPLLSSNHSLPPLPRTATGHPLGSCSRERDSGGGVLNKGPKEGEVERGPVQGHKEKERAGGKQDAKERQHHGLHPPPHAQHHHPHYPQHAAPLEEDGSRGMGYKEHPWPAPSP</sequence>
<evidence type="ECO:0000256" key="1">
    <source>
        <dbReference type="SAM" id="MobiDB-lite"/>
    </source>
</evidence>
<feature type="compositionally biased region" description="Basic and acidic residues" evidence="1">
    <location>
        <begin position="355"/>
        <end position="383"/>
    </location>
</feature>
<dbReference type="PANTHER" id="PTHR12505:SF22">
    <property type="entry name" value="BAH AND COILED-COIL DOMAIN-CONTAINING PROTEIN 1"/>
    <property type="match status" value="1"/>
</dbReference>
<feature type="compositionally biased region" description="Low complexity" evidence="1">
    <location>
        <begin position="241"/>
        <end position="254"/>
    </location>
</feature>
<name>A0A9D3LPA6_ANGAN</name>
<feature type="compositionally biased region" description="Basic and acidic residues" evidence="1">
    <location>
        <begin position="412"/>
        <end position="423"/>
    </location>
</feature>
<evidence type="ECO:0000313" key="2">
    <source>
        <dbReference type="EMBL" id="KAG5832675.1"/>
    </source>
</evidence>
<protein>
    <recommendedName>
        <fullName evidence="4">BAH domain-containing protein</fullName>
    </recommendedName>
</protein>
<dbReference type="EMBL" id="JAFIRN010000017">
    <property type="protein sequence ID" value="KAG5832675.1"/>
    <property type="molecule type" value="Genomic_DNA"/>
</dbReference>
<keyword evidence="3" id="KW-1185">Reference proteome</keyword>
<evidence type="ECO:0008006" key="4">
    <source>
        <dbReference type="Google" id="ProtNLM"/>
    </source>
</evidence>
<gene>
    <name evidence="2" type="ORF">ANANG_G00293650</name>
</gene>
<accession>A0A9D3LPA6</accession>
<reference evidence="2" key="1">
    <citation type="submission" date="2021-01" db="EMBL/GenBank/DDBJ databases">
        <title>A chromosome-scale assembly of European eel, Anguilla anguilla.</title>
        <authorList>
            <person name="Henkel C."/>
            <person name="Jong-Raadsen S.A."/>
            <person name="Dufour S."/>
            <person name="Weltzien F.-A."/>
            <person name="Palstra A.P."/>
            <person name="Pelster B."/>
            <person name="Spaink H.P."/>
            <person name="Van Den Thillart G.E."/>
            <person name="Jansen H."/>
            <person name="Zahm M."/>
            <person name="Klopp C."/>
            <person name="Cedric C."/>
            <person name="Louis A."/>
            <person name="Berthelot C."/>
            <person name="Parey E."/>
            <person name="Roest Crollius H."/>
            <person name="Montfort J."/>
            <person name="Robinson-Rechavi M."/>
            <person name="Bucao C."/>
            <person name="Bouchez O."/>
            <person name="Gislard M."/>
            <person name="Lluch J."/>
            <person name="Milhes M."/>
            <person name="Lampietro C."/>
            <person name="Lopez Roques C."/>
            <person name="Donnadieu C."/>
            <person name="Braasch I."/>
            <person name="Desvignes T."/>
            <person name="Postlethwait J."/>
            <person name="Bobe J."/>
            <person name="Guiguen Y."/>
            <person name="Dirks R."/>
        </authorList>
    </citation>
    <scope>NUCLEOTIDE SEQUENCE</scope>
    <source>
        <strain evidence="2">Tag_6206</strain>
        <tissue evidence="2">Liver</tissue>
    </source>
</reference>
<dbReference type="InterPro" id="IPR052429">
    <property type="entry name" value="BAH_domain_protein"/>
</dbReference>
<feature type="region of interest" description="Disordered" evidence="1">
    <location>
        <begin position="1"/>
        <end position="110"/>
    </location>
</feature>
<evidence type="ECO:0000313" key="3">
    <source>
        <dbReference type="Proteomes" id="UP001044222"/>
    </source>
</evidence>
<organism evidence="2 3">
    <name type="scientific">Anguilla anguilla</name>
    <name type="common">European freshwater eel</name>
    <name type="synonym">Muraena anguilla</name>
    <dbReference type="NCBI Taxonomy" id="7936"/>
    <lineage>
        <taxon>Eukaryota</taxon>
        <taxon>Metazoa</taxon>
        <taxon>Chordata</taxon>
        <taxon>Craniata</taxon>
        <taxon>Vertebrata</taxon>
        <taxon>Euteleostomi</taxon>
        <taxon>Actinopterygii</taxon>
        <taxon>Neopterygii</taxon>
        <taxon>Teleostei</taxon>
        <taxon>Anguilliformes</taxon>
        <taxon>Anguillidae</taxon>
        <taxon>Anguilla</taxon>
    </lineage>
</organism>
<dbReference type="PANTHER" id="PTHR12505">
    <property type="entry name" value="PHD FINGER TRANSCRIPTION FACTOR"/>
    <property type="match status" value="1"/>
</dbReference>
<dbReference type="Proteomes" id="UP001044222">
    <property type="component" value="Chromosome 17"/>
</dbReference>
<comment type="caution">
    <text evidence="2">The sequence shown here is derived from an EMBL/GenBank/DDBJ whole genome shotgun (WGS) entry which is preliminary data.</text>
</comment>
<dbReference type="AlphaFoldDB" id="A0A9D3LPA6"/>
<feature type="compositionally biased region" description="Low complexity" evidence="1">
    <location>
        <begin position="313"/>
        <end position="326"/>
    </location>
</feature>
<feature type="compositionally biased region" description="Basic residues" evidence="1">
    <location>
        <begin position="384"/>
        <end position="402"/>
    </location>
</feature>
<feature type="region of interest" description="Disordered" evidence="1">
    <location>
        <begin position="137"/>
        <end position="258"/>
    </location>
</feature>
<proteinExistence type="predicted"/>
<feature type="compositionally biased region" description="Polar residues" evidence="1">
    <location>
        <begin position="209"/>
        <end position="224"/>
    </location>
</feature>
<feature type="region of interest" description="Disordered" evidence="1">
    <location>
        <begin position="313"/>
        <end position="429"/>
    </location>
</feature>
<feature type="compositionally biased region" description="Basic and acidic residues" evidence="1">
    <location>
        <begin position="39"/>
        <end position="53"/>
    </location>
</feature>